<comment type="cofactor">
    <cofactor evidence="1">
        <name>a divalent metal cation</name>
        <dbReference type="ChEBI" id="CHEBI:60240"/>
    </cofactor>
</comment>
<protein>
    <submittedName>
        <fullName evidence="4">Uncharacterized protein</fullName>
    </submittedName>
</protein>
<dbReference type="InterPro" id="IPR051181">
    <property type="entry name" value="CAF1_poly(A)_ribonucleases"/>
</dbReference>
<dbReference type="InterPro" id="IPR006941">
    <property type="entry name" value="RNase_CAF1"/>
</dbReference>
<dbReference type="AlphaFoldDB" id="A0A834ZTB9"/>
<keyword evidence="5" id="KW-1185">Reference proteome</keyword>
<dbReference type="Pfam" id="PF04857">
    <property type="entry name" value="CAF1"/>
    <property type="match status" value="1"/>
</dbReference>
<proteinExistence type="inferred from homology"/>
<evidence type="ECO:0000256" key="1">
    <source>
        <dbReference type="ARBA" id="ARBA00001968"/>
    </source>
</evidence>
<evidence type="ECO:0000313" key="5">
    <source>
        <dbReference type="Proteomes" id="UP000655225"/>
    </source>
</evidence>
<comment type="caution">
    <text evidence="4">The sequence shown here is derived from an EMBL/GenBank/DDBJ whole genome shotgun (WGS) entry which is preliminary data.</text>
</comment>
<dbReference type="PANTHER" id="PTHR15092">
    <property type="entry name" value="POLY A -SPECIFIC RIBONUCLEASE/TARGET OF EGR1, MEMBER 1"/>
    <property type="match status" value="1"/>
</dbReference>
<accession>A0A834ZTB9</accession>
<organism evidence="4 5">
    <name type="scientific">Tetracentron sinense</name>
    <name type="common">Spur-leaf</name>
    <dbReference type="NCBI Taxonomy" id="13715"/>
    <lineage>
        <taxon>Eukaryota</taxon>
        <taxon>Viridiplantae</taxon>
        <taxon>Streptophyta</taxon>
        <taxon>Embryophyta</taxon>
        <taxon>Tracheophyta</taxon>
        <taxon>Spermatophyta</taxon>
        <taxon>Magnoliopsida</taxon>
        <taxon>Trochodendrales</taxon>
        <taxon>Trochodendraceae</taxon>
        <taxon>Tetracentron</taxon>
    </lineage>
</organism>
<dbReference type="InterPro" id="IPR036397">
    <property type="entry name" value="RNaseH_sf"/>
</dbReference>
<dbReference type="PANTHER" id="PTHR15092:SF22">
    <property type="entry name" value="POLY(A)-SPECIFIC RIBONUCLEASE PNLDC1"/>
    <property type="match status" value="1"/>
</dbReference>
<feature type="compositionally biased region" description="Basic and acidic residues" evidence="3">
    <location>
        <begin position="662"/>
        <end position="677"/>
    </location>
</feature>
<dbReference type="GO" id="GO:0003723">
    <property type="term" value="F:RNA binding"/>
    <property type="evidence" value="ECO:0007669"/>
    <property type="project" value="TreeGrafter"/>
</dbReference>
<dbReference type="EMBL" id="JABCRI010000002">
    <property type="protein sequence ID" value="KAF8410873.1"/>
    <property type="molecule type" value="Genomic_DNA"/>
</dbReference>
<name>A0A834ZTB9_TETSI</name>
<dbReference type="Proteomes" id="UP000655225">
    <property type="component" value="Unassembled WGS sequence"/>
</dbReference>
<reference evidence="4 5" key="1">
    <citation type="submission" date="2020-04" db="EMBL/GenBank/DDBJ databases">
        <title>Plant Genome Project.</title>
        <authorList>
            <person name="Zhang R.-G."/>
        </authorList>
    </citation>
    <scope>NUCLEOTIDE SEQUENCE [LARGE SCALE GENOMIC DNA]</scope>
    <source>
        <strain evidence="4">YNK0</strain>
        <tissue evidence="4">Leaf</tissue>
    </source>
</reference>
<comment type="similarity">
    <text evidence="2">Belongs to the CAF1 family.</text>
</comment>
<evidence type="ECO:0000256" key="2">
    <source>
        <dbReference type="ARBA" id="ARBA00008372"/>
    </source>
</evidence>
<evidence type="ECO:0000256" key="3">
    <source>
        <dbReference type="SAM" id="MobiDB-lite"/>
    </source>
</evidence>
<dbReference type="OMA" id="TIREWRD"/>
<feature type="region of interest" description="Disordered" evidence="3">
    <location>
        <begin position="662"/>
        <end position="701"/>
    </location>
</feature>
<dbReference type="Gene3D" id="3.30.420.10">
    <property type="entry name" value="Ribonuclease H-like superfamily/Ribonuclease H"/>
    <property type="match status" value="2"/>
</dbReference>
<dbReference type="GO" id="GO:0000175">
    <property type="term" value="F:3'-5'-RNA exonuclease activity"/>
    <property type="evidence" value="ECO:0007669"/>
    <property type="project" value="TreeGrafter"/>
</dbReference>
<gene>
    <name evidence="4" type="ORF">HHK36_003410</name>
</gene>
<dbReference type="SUPFAM" id="SSF53098">
    <property type="entry name" value="Ribonuclease H-like"/>
    <property type="match status" value="1"/>
</dbReference>
<dbReference type="InterPro" id="IPR012337">
    <property type="entry name" value="RNaseH-like_sf"/>
</dbReference>
<evidence type="ECO:0000313" key="4">
    <source>
        <dbReference type="EMBL" id="KAF8410873.1"/>
    </source>
</evidence>
<sequence length="735" mass="83084">MKKQWLVRAFSDALTVASSTSFTRPFCSAISSFPVKKVTKINFDSALEALRSHVRDADFVSVDLEMTGVTSAPWRDSFQFDRFDIRYLKVKDSAEKFAVVQFGVCPFRWDSSKESFIAHPYNFYVFPRKELPADGPSYEFLCQTTSMDFLAKYQFDFNACIHEGISYLSRGQEAEALKRLNLAYEDEVVNSGGHLKEVRDIPLVSMSDVLFTERMKNIFAKWRNGLLHNRDGWSQFEGDSNDKKKFQTIFFKMRPALALNGFTSHQLRLIQLVTRKHFKDLAYVRVNGEKSSEQKLVVYTESKDDKDLLVKEVKDGFRKEAEVKIKAAVGFRHVIDLLSSEKKLIIGHNCFLDVAHIYSKFLGPLPSTVEEFVSSVHKNFPYIIDTKQLLNTDNILQHRMKKKGTSLSSAFALLCPQIASASLNSGLASQLCVKVEVQVDDLRSSNWNSGAKHEAGYDAFMTGSVFVQACSHLGIDFKRHSPSTGLAHNEKLQKHINLLYLSWNNGAIIDLSSGNKITESSGTQLYKKRYPKIVFSKIVLVWGFPSKFKARELRECVSKVFGMDSVISIYCLDETAAFIQFSKEEFVSDFLILKESLDRNNDPISVLHPLSKLLEGGNTCATSYEVYREICSSPISRVLFADQAEAVGIKWKTKVVESREEVETQELESREELESTTKESGTVNSILDPPPKSGTGKRGDVISDPSYHNFSCDEIMDALYVAESQLGDRTRTTNV</sequence>
<dbReference type="OrthoDB" id="1432093at2759"/>